<evidence type="ECO:0000256" key="1">
    <source>
        <dbReference type="SAM" id="SignalP"/>
    </source>
</evidence>
<feature type="chain" id="PRO_5027023324" evidence="1">
    <location>
        <begin position="31"/>
        <end position="340"/>
    </location>
</feature>
<accession>A0A6N2SN46</accession>
<dbReference type="SUPFAM" id="SSF48239">
    <property type="entry name" value="Terpenoid cyclases/Protein prenyltransferases"/>
    <property type="match status" value="1"/>
</dbReference>
<dbReference type="Gene3D" id="1.50.10.20">
    <property type="match status" value="2"/>
</dbReference>
<feature type="signal peptide" evidence="1">
    <location>
        <begin position="1"/>
        <end position="30"/>
    </location>
</feature>
<dbReference type="CDD" id="cd00688">
    <property type="entry name" value="ISOPREN_C2_like"/>
    <property type="match status" value="1"/>
</dbReference>
<name>A0A6N2SN46_9BACT</name>
<proteinExistence type="predicted"/>
<protein>
    <submittedName>
        <fullName evidence="2">Uncharacterized protein</fullName>
    </submittedName>
</protein>
<dbReference type="AlphaFoldDB" id="A0A6N2SN46"/>
<dbReference type="EMBL" id="CACRSS010000002">
    <property type="protein sequence ID" value="VYS93531.1"/>
    <property type="molecule type" value="Genomic_DNA"/>
</dbReference>
<dbReference type="GeneID" id="84023063"/>
<evidence type="ECO:0000313" key="2">
    <source>
        <dbReference type="EMBL" id="VYS93531.1"/>
    </source>
</evidence>
<gene>
    <name evidence="2" type="ORF">AMLFYP55_02186</name>
</gene>
<sequence>MNNNSLSPMKKALILLTVLLCCMAAAPQNAAAQSSMRTSSPVPPQVELMYVKGLRYLQNAQKTDGTYDGTYGQEPGIIGFCLMSVLAHGDDPNTGPYATMVRRCVNYILSKQNRGSGYIGDSMYNHGFATLALAEAYGMVRDDRIGPALRKAVALTLTAQKKNKTGGWRYSPESTDADSTVTGCQIVSLFAARNAGIPVPDEAFERGLKYMASCRDKKGAYGYTGPAGPRVTLTAIGSLTLSLARLKTDPSFKDSLAYLKKNLNYRDSSYPFYFEYYMSQALFHADQEVWKEWNYKNMRYLGASQAPNGSWLSDHSAAYSTSAALLSLALNYRFLPIYEQ</sequence>
<organism evidence="2">
    <name type="scientific">Akkermansia muciniphila</name>
    <dbReference type="NCBI Taxonomy" id="239935"/>
    <lineage>
        <taxon>Bacteria</taxon>
        <taxon>Pseudomonadati</taxon>
        <taxon>Verrucomicrobiota</taxon>
        <taxon>Verrucomicrobiia</taxon>
        <taxon>Verrucomicrobiales</taxon>
        <taxon>Akkermansiaceae</taxon>
        <taxon>Akkermansia</taxon>
    </lineage>
</organism>
<reference evidence="2" key="1">
    <citation type="submission" date="2019-11" db="EMBL/GenBank/DDBJ databases">
        <authorList>
            <person name="Feng L."/>
        </authorList>
    </citation>
    <scope>NUCLEOTIDE SEQUENCE</scope>
    <source>
        <strain evidence="2">AMuciniphilaLFYP55</strain>
    </source>
</reference>
<dbReference type="RefSeq" id="WP_240454316.1">
    <property type="nucleotide sequence ID" value="NZ_CACRSS010000002.1"/>
</dbReference>
<keyword evidence="1" id="KW-0732">Signal</keyword>
<dbReference type="InterPro" id="IPR008930">
    <property type="entry name" value="Terpenoid_cyclase/PrenylTrfase"/>
</dbReference>